<evidence type="ECO:0000313" key="2">
    <source>
        <dbReference type="Proteomes" id="UP000183832"/>
    </source>
</evidence>
<proteinExistence type="predicted"/>
<keyword evidence="2" id="KW-1185">Reference proteome</keyword>
<dbReference type="EMBL" id="CVRI01000033">
    <property type="protein sequence ID" value="CRK92626.1"/>
    <property type="molecule type" value="Genomic_DNA"/>
</dbReference>
<reference evidence="1 2" key="1">
    <citation type="submission" date="2015-04" db="EMBL/GenBank/DDBJ databases">
        <authorList>
            <person name="Syromyatnikov M.Y."/>
            <person name="Popov V.N."/>
        </authorList>
    </citation>
    <scope>NUCLEOTIDE SEQUENCE [LARGE SCALE GENOMIC DNA]</scope>
</reference>
<sequence length="100" mass="11683">MRIKNFLLRCTVENVEHEHKNQASIKLKLPSTTFSYHIKNLLYSSSNDLNHKMFIDVHEKKSLKRYHAFKAERINKDCFLSTKSFLSTHAKVMASQINSA</sequence>
<accession>A0A1J1HYJ8</accession>
<dbReference type="AlphaFoldDB" id="A0A1J1HYJ8"/>
<dbReference type="Proteomes" id="UP000183832">
    <property type="component" value="Unassembled WGS sequence"/>
</dbReference>
<gene>
    <name evidence="1" type="ORF">CLUMA_CG006181</name>
</gene>
<protein>
    <submittedName>
        <fullName evidence="1">CLUMA_CG006181, isoform A</fullName>
    </submittedName>
</protein>
<evidence type="ECO:0000313" key="1">
    <source>
        <dbReference type="EMBL" id="CRK92626.1"/>
    </source>
</evidence>
<name>A0A1J1HYJ8_9DIPT</name>
<organism evidence="1 2">
    <name type="scientific">Clunio marinus</name>
    <dbReference type="NCBI Taxonomy" id="568069"/>
    <lineage>
        <taxon>Eukaryota</taxon>
        <taxon>Metazoa</taxon>
        <taxon>Ecdysozoa</taxon>
        <taxon>Arthropoda</taxon>
        <taxon>Hexapoda</taxon>
        <taxon>Insecta</taxon>
        <taxon>Pterygota</taxon>
        <taxon>Neoptera</taxon>
        <taxon>Endopterygota</taxon>
        <taxon>Diptera</taxon>
        <taxon>Nematocera</taxon>
        <taxon>Chironomoidea</taxon>
        <taxon>Chironomidae</taxon>
        <taxon>Clunio</taxon>
    </lineage>
</organism>